<dbReference type="EMBL" id="LK391709">
    <property type="protein sequence ID" value="CDR96578.1"/>
    <property type="molecule type" value="Genomic_DNA"/>
</dbReference>
<dbReference type="OrthoDB" id="367189at2759"/>
<dbReference type="STRING" id="5866.A0A061D7Q9"/>
<sequence>MTYVQPLDVISPPTSAIDLNIEPFDAAPHSIPEDFDENTIKRPDIGLCISSWATSTPTNGSTDIPETELFPATAPRTVRDMLQWLAGLKNEKHHGTLEKCINRAYSGQRSAPSQLALSINHTNIRPKDVFDILQLTVMFATSVLTAIAPNWKANVPSRTVKPKSSEEPDCCALLCQLRDYAYACHYQLEFLKAQCNRDKLHGGWQHCHYGSDITASKSPLQAFLTDGWDCPFKTHLFDPCNLCLKSRIRMGFKKEDLPKESQLGSTLSTILTPSCGGEEYDALLGTKCMICTIMVPSKNYEAAITASQYHWLYNRLYVTTCGTNVSAIGSHHIDIRGYLATVGLCGIGDAIILLEFRLGITESITYLAEYFAKAYVINFTHDVKDQDKEGYQ</sequence>
<reference evidence="2" key="1">
    <citation type="journal article" date="2014" name="Nucleic Acids Res.">
        <title>The evolutionary dynamics of variant antigen genes in Babesia reveal a history of genomic innovation underlying host-parasite interaction.</title>
        <authorList>
            <person name="Jackson A.P."/>
            <person name="Otto T.D."/>
            <person name="Darby A."/>
            <person name="Ramaprasad A."/>
            <person name="Xia D."/>
            <person name="Echaide I.E."/>
            <person name="Farber M."/>
            <person name="Gahlot S."/>
            <person name="Gamble J."/>
            <person name="Gupta D."/>
            <person name="Gupta Y."/>
            <person name="Jackson L."/>
            <person name="Malandrin L."/>
            <person name="Malas T.B."/>
            <person name="Moussa E."/>
            <person name="Nair M."/>
            <person name="Reid A.J."/>
            <person name="Sanders M."/>
            <person name="Sharma J."/>
            <person name="Tracey A."/>
            <person name="Quail M.A."/>
            <person name="Weir W."/>
            <person name="Wastling J.M."/>
            <person name="Hall N."/>
            <person name="Willadsen P."/>
            <person name="Lingelbach K."/>
            <person name="Shiels B."/>
            <person name="Tait A."/>
            <person name="Berriman M."/>
            <person name="Allred D.R."/>
            <person name="Pain A."/>
        </authorList>
    </citation>
    <scope>NUCLEOTIDE SEQUENCE [LARGE SCALE GENOMIC DNA]</scope>
    <source>
        <strain evidence="2">Bond</strain>
    </source>
</reference>
<gene>
    <name evidence="1" type="ORF">BBBOND_0304810</name>
</gene>
<evidence type="ECO:0000313" key="1">
    <source>
        <dbReference type="EMBL" id="CDR96578.1"/>
    </source>
</evidence>
<dbReference type="KEGG" id="bbig:BBBOND_0304810"/>
<proteinExistence type="predicted"/>
<organism evidence="1 2">
    <name type="scientific">Babesia bigemina</name>
    <dbReference type="NCBI Taxonomy" id="5866"/>
    <lineage>
        <taxon>Eukaryota</taxon>
        <taxon>Sar</taxon>
        <taxon>Alveolata</taxon>
        <taxon>Apicomplexa</taxon>
        <taxon>Aconoidasida</taxon>
        <taxon>Piroplasmida</taxon>
        <taxon>Babesiidae</taxon>
        <taxon>Babesia</taxon>
    </lineage>
</organism>
<dbReference type="RefSeq" id="XP_012768764.1">
    <property type="nucleotide sequence ID" value="XM_012913310.1"/>
</dbReference>
<protein>
    <submittedName>
        <fullName evidence="1">Uncharacterized protein</fullName>
    </submittedName>
</protein>
<dbReference type="GeneID" id="24565119"/>
<dbReference type="AlphaFoldDB" id="A0A061D7Q9"/>
<dbReference type="VEuPathDB" id="PiroplasmaDB:BBBOND_0304810"/>
<accession>A0A061D7Q9</accession>
<name>A0A061D7Q9_BABBI</name>
<dbReference type="Proteomes" id="UP000033188">
    <property type="component" value="Chromosome 3"/>
</dbReference>
<keyword evidence="2" id="KW-1185">Reference proteome</keyword>
<evidence type="ECO:0000313" key="2">
    <source>
        <dbReference type="Proteomes" id="UP000033188"/>
    </source>
</evidence>